<dbReference type="AlphaFoldDB" id="A0A6C0LQI2"/>
<accession>A0A6C0LQI2</accession>
<proteinExistence type="predicted"/>
<sequence length="213" mass="25796">MSEGHRARAITTYYKYNGKQSTFVFFVNDNHNIYVETHFGSIVIPFDRLTDFTKLYVYYIISSQLTPIKSNIYYCDHGYKGLYKEWRNWYILTNICWKSQYMSFGDYCYFKENPYDIDLTHCDTQDTVNAFMYRFNINNDNELGCPYKVCDWLINYETSLIERELYQNEEIINDEKNSYSLLQIVKDHFNINDDIMLKIYQYIVFEEHPILMV</sequence>
<organism evidence="1">
    <name type="scientific">viral metagenome</name>
    <dbReference type="NCBI Taxonomy" id="1070528"/>
    <lineage>
        <taxon>unclassified sequences</taxon>
        <taxon>metagenomes</taxon>
        <taxon>organismal metagenomes</taxon>
    </lineage>
</organism>
<protein>
    <submittedName>
        <fullName evidence="1">Uncharacterized protein</fullName>
    </submittedName>
</protein>
<evidence type="ECO:0000313" key="1">
    <source>
        <dbReference type="EMBL" id="QHU31572.1"/>
    </source>
</evidence>
<dbReference type="EMBL" id="MN740530">
    <property type="protein sequence ID" value="QHU31572.1"/>
    <property type="molecule type" value="Genomic_DNA"/>
</dbReference>
<reference evidence="1" key="1">
    <citation type="journal article" date="2020" name="Nature">
        <title>Giant virus diversity and host interactions through global metagenomics.</title>
        <authorList>
            <person name="Schulz F."/>
            <person name="Roux S."/>
            <person name="Paez-Espino D."/>
            <person name="Jungbluth S."/>
            <person name="Walsh D.A."/>
            <person name="Denef V.J."/>
            <person name="McMahon K.D."/>
            <person name="Konstantinidis K.T."/>
            <person name="Eloe-Fadrosh E.A."/>
            <person name="Kyrpides N.C."/>
            <person name="Woyke T."/>
        </authorList>
    </citation>
    <scope>NUCLEOTIDE SEQUENCE</scope>
    <source>
        <strain evidence="1">GVMAG-M-3300027963-21</strain>
    </source>
</reference>
<name>A0A6C0LQI2_9ZZZZ</name>